<keyword evidence="3" id="KW-1185">Reference proteome</keyword>
<dbReference type="AlphaFoldDB" id="A0A9X0B031"/>
<name>A0A9X0B031_9HELO</name>
<feature type="compositionally biased region" description="Basic and acidic residues" evidence="1">
    <location>
        <begin position="110"/>
        <end position="120"/>
    </location>
</feature>
<protein>
    <submittedName>
        <fullName evidence="2">Uncharacterized protein</fullName>
    </submittedName>
</protein>
<gene>
    <name evidence="2" type="ORF">OCU04_000902</name>
</gene>
<feature type="region of interest" description="Disordered" evidence="1">
    <location>
        <begin position="50"/>
        <end position="120"/>
    </location>
</feature>
<organism evidence="2 3">
    <name type="scientific">Sclerotinia nivalis</name>
    <dbReference type="NCBI Taxonomy" id="352851"/>
    <lineage>
        <taxon>Eukaryota</taxon>
        <taxon>Fungi</taxon>
        <taxon>Dikarya</taxon>
        <taxon>Ascomycota</taxon>
        <taxon>Pezizomycotina</taxon>
        <taxon>Leotiomycetes</taxon>
        <taxon>Helotiales</taxon>
        <taxon>Sclerotiniaceae</taxon>
        <taxon>Sclerotinia</taxon>
    </lineage>
</organism>
<dbReference type="OrthoDB" id="3552963at2759"/>
<dbReference type="EMBL" id="JAPEIS010000001">
    <property type="protein sequence ID" value="KAJ8070528.1"/>
    <property type="molecule type" value="Genomic_DNA"/>
</dbReference>
<feature type="region of interest" description="Disordered" evidence="1">
    <location>
        <begin position="1"/>
        <end position="29"/>
    </location>
</feature>
<reference evidence="2" key="1">
    <citation type="submission" date="2022-11" db="EMBL/GenBank/DDBJ databases">
        <title>Genome Resource of Sclerotinia nivalis Strain SnTB1, a Plant Pathogen Isolated from American Ginseng.</title>
        <authorList>
            <person name="Fan S."/>
        </authorList>
    </citation>
    <scope>NUCLEOTIDE SEQUENCE</scope>
    <source>
        <strain evidence="2">SnTB1</strain>
    </source>
</reference>
<evidence type="ECO:0000256" key="1">
    <source>
        <dbReference type="SAM" id="MobiDB-lite"/>
    </source>
</evidence>
<accession>A0A9X0B031</accession>
<comment type="caution">
    <text evidence="2">The sequence shown here is derived from an EMBL/GenBank/DDBJ whole genome shotgun (WGS) entry which is preliminary data.</text>
</comment>
<proteinExistence type="predicted"/>
<feature type="compositionally biased region" description="Low complexity" evidence="1">
    <location>
        <begin position="64"/>
        <end position="78"/>
    </location>
</feature>
<evidence type="ECO:0000313" key="2">
    <source>
        <dbReference type="EMBL" id="KAJ8070528.1"/>
    </source>
</evidence>
<dbReference type="Proteomes" id="UP001152300">
    <property type="component" value="Unassembled WGS sequence"/>
</dbReference>
<evidence type="ECO:0000313" key="3">
    <source>
        <dbReference type="Proteomes" id="UP001152300"/>
    </source>
</evidence>
<sequence>MGKKSSKKSSKKANLKMEKNESPSDRGGITEEFTIVSDAAIRHALSNLTLQPDVPVAGTSGHDTSQAESSQTSSTETANTIGVQGEKPTATQPCATEAKQKTSHSTQSQNKEKEKSEDPKAWQNWDQELLDALNAVRVQFEIKSGLENCIKDINEVVKEIIDEGGFAFNLEGKSAMGPFVEQIEKEFHLDQVRVLYREHKKASEKSIAEIHKRNQEVIWKFGKWRAERILEAIKFEEMGRMFMLSDTTGEGSGDAV</sequence>
<feature type="compositionally biased region" description="Basic residues" evidence="1">
    <location>
        <begin position="1"/>
        <end position="14"/>
    </location>
</feature>
<feature type="compositionally biased region" description="Basic and acidic residues" evidence="1">
    <location>
        <begin position="15"/>
        <end position="24"/>
    </location>
</feature>